<organism evidence="1 2">
    <name type="scientific">Solanum tuberosum</name>
    <name type="common">Potato</name>
    <dbReference type="NCBI Taxonomy" id="4113"/>
    <lineage>
        <taxon>Eukaryota</taxon>
        <taxon>Viridiplantae</taxon>
        <taxon>Streptophyta</taxon>
        <taxon>Embryophyta</taxon>
        <taxon>Tracheophyta</taxon>
        <taxon>Spermatophyta</taxon>
        <taxon>Magnoliopsida</taxon>
        <taxon>eudicotyledons</taxon>
        <taxon>Gunneridae</taxon>
        <taxon>Pentapetalae</taxon>
        <taxon>asterids</taxon>
        <taxon>lamiids</taxon>
        <taxon>Solanales</taxon>
        <taxon>Solanaceae</taxon>
        <taxon>Solanoideae</taxon>
        <taxon>Solaneae</taxon>
        <taxon>Solanum</taxon>
    </lineage>
</organism>
<dbReference type="EMBL" id="JAIVGD010000028">
    <property type="protein sequence ID" value="KAH0737512.1"/>
    <property type="molecule type" value="Genomic_DNA"/>
</dbReference>
<accession>A0ABQ7TS13</accession>
<proteinExistence type="predicted"/>
<evidence type="ECO:0000313" key="2">
    <source>
        <dbReference type="Proteomes" id="UP000826656"/>
    </source>
</evidence>
<protein>
    <submittedName>
        <fullName evidence="1">Uncharacterized protein</fullName>
    </submittedName>
</protein>
<gene>
    <name evidence="1" type="ORF">KY290_036217</name>
</gene>
<dbReference type="Proteomes" id="UP000826656">
    <property type="component" value="Unassembled WGS sequence"/>
</dbReference>
<comment type="caution">
    <text evidence="1">The sequence shown here is derived from an EMBL/GenBank/DDBJ whole genome shotgun (WGS) entry which is preliminary data.</text>
</comment>
<sequence length="117" mass="12783">MGTMMSVIWWSNNSNLNVADSTCVGDVRNELTGDANCVSKSGNARFQSIGDGQRDQLAKVAAKLGESVGEEHTSLTDASVINQAGAICKKFWPTANKYINLTMRLKGNWYIIQIGLW</sequence>
<name>A0ABQ7TS13_SOLTU</name>
<keyword evidence="2" id="KW-1185">Reference proteome</keyword>
<evidence type="ECO:0000313" key="1">
    <source>
        <dbReference type="EMBL" id="KAH0737512.1"/>
    </source>
</evidence>
<reference evidence="1 2" key="1">
    <citation type="journal article" date="2021" name="bioRxiv">
        <title>Chromosome-scale and haplotype-resolved genome assembly of a tetraploid potato cultivar.</title>
        <authorList>
            <person name="Sun H."/>
            <person name="Jiao W.-B."/>
            <person name="Krause K."/>
            <person name="Campoy J.A."/>
            <person name="Goel M."/>
            <person name="Folz-Donahue K."/>
            <person name="Kukat C."/>
            <person name="Huettel B."/>
            <person name="Schneeberger K."/>
        </authorList>
    </citation>
    <scope>NUCLEOTIDE SEQUENCE [LARGE SCALE GENOMIC DNA]</scope>
    <source>
        <strain evidence="1">SolTubOtavaFocal</strain>
        <tissue evidence="1">Leaves</tissue>
    </source>
</reference>